<comment type="caution">
    <text evidence="1">The sequence shown here is derived from an EMBL/GenBank/DDBJ whole genome shotgun (WGS) entry which is preliminary data.</text>
</comment>
<protein>
    <submittedName>
        <fullName evidence="1">Uncharacterized protein</fullName>
    </submittedName>
</protein>
<dbReference type="Proteomes" id="UP000610966">
    <property type="component" value="Unassembled WGS sequence"/>
</dbReference>
<gene>
    <name evidence="1" type="ORF">Mth01_50340</name>
</gene>
<organism evidence="1 2">
    <name type="scientific">Sphaerimonospora thailandensis</name>
    <dbReference type="NCBI Taxonomy" id="795644"/>
    <lineage>
        <taxon>Bacteria</taxon>
        <taxon>Bacillati</taxon>
        <taxon>Actinomycetota</taxon>
        <taxon>Actinomycetes</taxon>
        <taxon>Streptosporangiales</taxon>
        <taxon>Streptosporangiaceae</taxon>
        <taxon>Sphaerimonospora</taxon>
    </lineage>
</organism>
<evidence type="ECO:0000313" key="2">
    <source>
        <dbReference type="Proteomes" id="UP000610966"/>
    </source>
</evidence>
<accession>A0A8J3W2G8</accession>
<dbReference type="EMBL" id="BOOG01000062">
    <property type="protein sequence ID" value="GIH72781.1"/>
    <property type="molecule type" value="Genomic_DNA"/>
</dbReference>
<keyword evidence="2" id="KW-1185">Reference proteome</keyword>
<reference evidence="1" key="1">
    <citation type="submission" date="2021-01" db="EMBL/GenBank/DDBJ databases">
        <title>Whole genome shotgun sequence of Sphaerimonospora thailandensis NBRC 107569.</title>
        <authorList>
            <person name="Komaki H."/>
            <person name="Tamura T."/>
        </authorList>
    </citation>
    <scope>NUCLEOTIDE SEQUENCE</scope>
    <source>
        <strain evidence="1">NBRC 107569</strain>
    </source>
</reference>
<evidence type="ECO:0000313" key="1">
    <source>
        <dbReference type="EMBL" id="GIH72781.1"/>
    </source>
</evidence>
<name>A0A8J3W2G8_9ACTN</name>
<proteinExistence type="predicted"/>
<dbReference type="AlphaFoldDB" id="A0A8J3W2G8"/>
<sequence>MSRDRDERDPLKKGLISGYIHSTLCLRFWPFTGFQRFALFLEPVCPESALDSAFKVRFPRSAALPHR</sequence>